<evidence type="ECO:0000256" key="1">
    <source>
        <dbReference type="SAM" id="MobiDB-lite"/>
    </source>
</evidence>
<reference evidence="2" key="1">
    <citation type="submission" date="2019-01" db="EMBL/GenBank/DDBJ databases">
        <title>Colletotrichum abscissum LGMF1257.</title>
        <authorList>
            <person name="Baroncelli R."/>
        </authorList>
    </citation>
    <scope>NUCLEOTIDE SEQUENCE</scope>
    <source>
        <strain evidence="2">Ca142</strain>
    </source>
</reference>
<feature type="compositionally biased region" description="Low complexity" evidence="1">
    <location>
        <begin position="86"/>
        <end position="110"/>
    </location>
</feature>
<feature type="region of interest" description="Disordered" evidence="1">
    <location>
        <begin position="50"/>
        <end position="118"/>
    </location>
</feature>
<evidence type="ECO:0000313" key="2">
    <source>
        <dbReference type="EMBL" id="KAI3533904.1"/>
    </source>
</evidence>
<name>A0A9P9X367_9PEZI</name>
<keyword evidence="3" id="KW-1185">Reference proteome</keyword>
<feature type="region of interest" description="Disordered" evidence="1">
    <location>
        <begin position="1"/>
        <end position="22"/>
    </location>
</feature>
<proteinExistence type="predicted"/>
<organism evidence="2 3">
    <name type="scientific">Colletotrichum abscissum</name>
    <dbReference type="NCBI Taxonomy" id="1671311"/>
    <lineage>
        <taxon>Eukaryota</taxon>
        <taxon>Fungi</taxon>
        <taxon>Dikarya</taxon>
        <taxon>Ascomycota</taxon>
        <taxon>Pezizomycotina</taxon>
        <taxon>Sordariomycetes</taxon>
        <taxon>Hypocreomycetidae</taxon>
        <taxon>Glomerellales</taxon>
        <taxon>Glomerellaceae</taxon>
        <taxon>Colletotrichum</taxon>
        <taxon>Colletotrichum acutatum species complex</taxon>
    </lineage>
</organism>
<evidence type="ECO:0000313" key="3">
    <source>
        <dbReference type="Proteomes" id="UP001056436"/>
    </source>
</evidence>
<feature type="compositionally biased region" description="Basic and acidic residues" evidence="1">
    <location>
        <begin position="55"/>
        <end position="77"/>
    </location>
</feature>
<gene>
    <name evidence="2" type="ORF">CABS02_13424</name>
</gene>
<dbReference type="Proteomes" id="UP001056436">
    <property type="component" value="Unassembled WGS sequence"/>
</dbReference>
<sequence length="118" mass="12804">MGPDVDLSGEAGGREPDATHEMEMDMWRMEAMEPAGEPKSSVFVKVVKMGQGGSDVERKEGDGKKKMGPGPDKREAKCSAGMAPSPVQVQVHVHVQDQQPQQSKAKQSKSTTHRRTCT</sequence>
<dbReference type="AlphaFoldDB" id="A0A9P9X367"/>
<protein>
    <submittedName>
        <fullName evidence="2">Uncharacterized protein</fullName>
    </submittedName>
</protein>
<accession>A0A9P9X367</accession>
<feature type="compositionally biased region" description="Basic and acidic residues" evidence="1">
    <location>
        <begin position="12"/>
        <end position="22"/>
    </location>
</feature>
<dbReference type="EMBL" id="SDAQ01000151">
    <property type="protein sequence ID" value="KAI3533904.1"/>
    <property type="molecule type" value="Genomic_DNA"/>
</dbReference>
<comment type="caution">
    <text evidence="2">The sequence shown here is derived from an EMBL/GenBank/DDBJ whole genome shotgun (WGS) entry which is preliminary data.</text>
</comment>